<dbReference type="Proteomes" id="UP000008810">
    <property type="component" value="Chromosome 1"/>
</dbReference>
<protein>
    <recommendedName>
        <fullName evidence="4">Reverse transcriptase zinc-binding domain-containing protein</fullName>
    </recommendedName>
</protein>
<evidence type="ECO:0000313" key="2">
    <source>
        <dbReference type="EnsemblPlants" id="PNT77156"/>
    </source>
</evidence>
<keyword evidence="3" id="KW-1185">Reference proteome</keyword>
<reference evidence="1 2" key="1">
    <citation type="journal article" date="2010" name="Nature">
        <title>Genome sequencing and analysis of the model grass Brachypodium distachyon.</title>
        <authorList>
            <consortium name="International Brachypodium Initiative"/>
        </authorList>
    </citation>
    <scope>NUCLEOTIDE SEQUENCE [LARGE SCALE GENOMIC DNA]</scope>
    <source>
        <strain evidence="1 2">Bd21</strain>
    </source>
</reference>
<dbReference type="EMBL" id="CM000880">
    <property type="protein sequence ID" value="PNT77156.1"/>
    <property type="molecule type" value="Genomic_DNA"/>
</dbReference>
<evidence type="ECO:0008006" key="4">
    <source>
        <dbReference type="Google" id="ProtNLM"/>
    </source>
</evidence>
<organism evidence="1">
    <name type="scientific">Brachypodium distachyon</name>
    <name type="common">Purple false brome</name>
    <name type="synonym">Trachynia distachya</name>
    <dbReference type="NCBI Taxonomy" id="15368"/>
    <lineage>
        <taxon>Eukaryota</taxon>
        <taxon>Viridiplantae</taxon>
        <taxon>Streptophyta</taxon>
        <taxon>Embryophyta</taxon>
        <taxon>Tracheophyta</taxon>
        <taxon>Spermatophyta</taxon>
        <taxon>Magnoliopsida</taxon>
        <taxon>Liliopsida</taxon>
        <taxon>Poales</taxon>
        <taxon>Poaceae</taxon>
        <taxon>BOP clade</taxon>
        <taxon>Pooideae</taxon>
        <taxon>Stipodae</taxon>
        <taxon>Brachypodieae</taxon>
        <taxon>Brachypodium</taxon>
    </lineage>
</organism>
<sequence>MCLMCDQVLETASHLLLHRPYAKEIWHLGIFGANFALQAASRTSIKAWWNKLSGVPKKNTAAQKDITVAAYVAWNIWKERKRNFFENKSLPPLSLWYVSDY</sequence>
<gene>
    <name evidence="1" type="ORF">BRADI_1g58566v3</name>
</gene>
<dbReference type="Gramene" id="PNT77156">
    <property type="protein sequence ID" value="PNT77156"/>
    <property type="gene ID" value="BRADI_1g58566v3"/>
</dbReference>
<accession>A0A2K2DSA5</accession>
<name>A0A2K2DSA5_BRADI</name>
<dbReference type="EnsemblPlants" id="PNT77156">
    <property type="protein sequence ID" value="PNT77156"/>
    <property type="gene ID" value="BRADI_1g58566v3"/>
</dbReference>
<dbReference type="OrthoDB" id="684339at2759"/>
<reference evidence="2" key="3">
    <citation type="submission" date="2018-08" db="UniProtKB">
        <authorList>
            <consortium name="EnsemblPlants"/>
        </authorList>
    </citation>
    <scope>IDENTIFICATION</scope>
    <source>
        <strain evidence="2">cv. Bd21</strain>
    </source>
</reference>
<evidence type="ECO:0000313" key="3">
    <source>
        <dbReference type="Proteomes" id="UP000008810"/>
    </source>
</evidence>
<dbReference type="AlphaFoldDB" id="A0A2K2DSA5"/>
<dbReference type="InParanoid" id="A0A2K2DSA5"/>
<evidence type="ECO:0000313" key="1">
    <source>
        <dbReference type="EMBL" id="PNT77156.1"/>
    </source>
</evidence>
<reference evidence="1" key="2">
    <citation type="submission" date="2017-06" db="EMBL/GenBank/DDBJ databases">
        <title>WGS assembly of Brachypodium distachyon.</title>
        <authorList>
            <consortium name="The International Brachypodium Initiative"/>
            <person name="Lucas S."/>
            <person name="Harmon-Smith M."/>
            <person name="Lail K."/>
            <person name="Tice H."/>
            <person name="Grimwood J."/>
            <person name="Bruce D."/>
            <person name="Barry K."/>
            <person name="Shu S."/>
            <person name="Lindquist E."/>
            <person name="Wang M."/>
            <person name="Pitluck S."/>
            <person name="Vogel J.P."/>
            <person name="Garvin D.F."/>
            <person name="Mockler T.C."/>
            <person name="Schmutz J."/>
            <person name="Rokhsar D."/>
            <person name="Bevan M.W."/>
        </authorList>
    </citation>
    <scope>NUCLEOTIDE SEQUENCE</scope>
    <source>
        <strain evidence="1">Bd21</strain>
    </source>
</reference>
<proteinExistence type="predicted"/>